<evidence type="ECO:0000256" key="20">
    <source>
        <dbReference type="SAM" id="Phobius"/>
    </source>
</evidence>
<dbReference type="InterPro" id="IPR036890">
    <property type="entry name" value="HATPase_C_sf"/>
</dbReference>
<comment type="function">
    <text evidence="17">Member of the two-component regulatory system NreB/NreC involved in the control of dissimilatory nitrate/nitrite reduction in response to oxygen. NreB functions as a direct oxygen sensor histidine kinase which is autophosphorylated, in the absence of oxygen, probably at the conserved histidine residue, and transfers its phosphate group probably to a conserved aspartate residue of NreC. NreB/NreC activates the expression of the nitrate (narGHJI) and nitrite (nir) reductase operons, as well as the putative nitrate transporter gene narT.</text>
</comment>
<dbReference type="PANTHER" id="PTHR24421">
    <property type="entry name" value="NITRATE/NITRITE SENSOR PROTEIN NARX-RELATED"/>
    <property type="match status" value="1"/>
</dbReference>
<evidence type="ECO:0000256" key="3">
    <source>
        <dbReference type="ARBA" id="ARBA00004496"/>
    </source>
</evidence>
<keyword evidence="6" id="KW-0004">4Fe-4S</keyword>
<evidence type="ECO:0000313" key="22">
    <source>
        <dbReference type="EMBL" id="MDN4597899.1"/>
    </source>
</evidence>
<dbReference type="Gene3D" id="3.30.565.10">
    <property type="entry name" value="Histidine kinase-like ATPase, C-terminal domain"/>
    <property type="match status" value="1"/>
</dbReference>
<dbReference type="Pfam" id="PF02518">
    <property type="entry name" value="HATPase_c"/>
    <property type="match status" value="1"/>
</dbReference>
<keyword evidence="20" id="KW-1133">Transmembrane helix</keyword>
<evidence type="ECO:0000256" key="6">
    <source>
        <dbReference type="ARBA" id="ARBA00022485"/>
    </source>
</evidence>
<evidence type="ECO:0000256" key="5">
    <source>
        <dbReference type="ARBA" id="ARBA00017322"/>
    </source>
</evidence>
<keyword evidence="19" id="KW-0175">Coiled coil</keyword>
<evidence type="ECO:0000256" key="4">
    <source>
        <dbReference type="ARBA" id="ARBA00012438"/>
    </source>
</evidence>
<feature type="transmembrane region" description="Helical" evidence="20">
    <location>
        <begin position="40"/>
        <end position="57"/>
    </location>
</feature>
<evidence type="ECO:0000256" key="14">
    <source>
        <dbReference type="ARBA" id="ARBA00023004"/>
    </source>
</evidence>
<keyword evidence="10" id="KW-0479">Metal-binding</keyword>
<name>A0ABT8J0W0_9MICO</name>
<keyword evidence="12 22" id="KW-0418">Kinase</keyword>
<evidence type="ECO:0000256" key="15">
    <source>
        <dbReference type="ARBA" id="ARBA00023012"/>
    </source>
</evidence>
<evidence type="ECO:0000256" key="7">
    <source>
        <dbReference type="ARBA" id="ARBA00022490"/>
    </source>
</evidence>
<organism evidence="22 23">
    <name type="scientific">Leifsonia virtsii</name>
    <dbReference type="NCBI Taxonomy" id="3035915"/>
    <lineage>
        <taxon>Bacteria</taxon>
        <taxon>Bacillati</taxon>
        <taxon>Actinomycetota</taxon>
        <taxon>Actinomycetes</taxon>
        <taxon>Micrococcales</taxon>
        <taxon>Microbacteriaceae</taxon>
        <taxon>Leifsonia</taxon>
    </lineage>
</organism>
<dbReference type="Pfam" id="PF07730">
    <property type="entry name" value="HisKA_3"/>
    <property type="match status" value="1"/>
</dbReference>
<evidence type="ECO:0000313" key="23">
    <source>
        <dbReference type="Proteomes" id="UP001174210"/>
    </source>
</evidence>
<evidence type="ECO:0000256" key="2">
    <source>
        <dbReference type="ARBA" id="ARBA00001966"/>
    </source>
</evidence>
<feature type="transmembrane region" description="Helical" evidence="20">
    <location>
        <begin position="139"/>
        <end position="157"/>
    </location>
</feature>
<evidence type="ECO:0000256" key="19">
    <source>
        <dbReference type="SAM" id="Coils"/>
    </source>
</evidence>
<dbReference type="InterPro" id="IPR004358">
    <property type="entry name" value="Sig_transdc_His_kin-like_C"/>
</dbReference>
<dbReference type="EMBL" id="JAROCB010000003">
    <property type="protein sequence ID" value="MDN4597899.1"/>
    <property type="molecule type" value="Genomic_DNA"/>
</dbReference>
<keyword evidence="7" id="KW-0963">Cytoplasm</keyword>
<dbReference type="InterPro" id="IPR005467">
    <property type="entry name" value="His_kinase_dom"/>
</dbReference>
<keyword evidence="11" id="KW-0547">Nucleotide-binding</keyword>
<comment type="cofactor">
    <cofactor evidence="2">
        <name>[4Fe-4S] cluster</name>
        <dbReference type="ChEBI" id="CHEBI:49883"/>
    </cofactor>
</comment>
<evidence type="ECO:0000256" key="8">
    <source>
        <dbReference type="ARBA" id="ARBA00022553"/>
    </source>
</evidence>
<evidence type="ECO:0000256" key="11">
    <source>
        <dbReference type="ARBA" id="ARBA00022741"/>
    </source>
</evidence>
<protein>
    <recommendedName>
        <fullName evidence="5">Oxygen sensor histidine kinase NreB</fullName>
        <ecNumber evidence="4">2.7.13.3</ecNumber>
    </recommendedName>
    <alternativeName>
        <fullName evidence="18">Nitrogen regulation protein B</fullName>
    </alternativeName>
</protein>
<dbReference type="PROSITE" id="PS50109">
    <property type="entry name" value="HIS_KIN"/>
    <property type="match status" value="1"/>
</dbReference>
<dbReference type="GO" id="GO:0016301">
    <property type="term" value="F:kinase activity"/>
    <property type="evidence" value="ECO:0007669"/>
    <property type="project" value="UniProtKB-KW"/>
</dbReference>
<dbReference type="EC" id="2.7.13.3" evidence="4"/>
<evidence type="ECO:0000256" key="12">
    <source>
        <dbReference type="ARBA" id="ARBA00022777"/>
    </source>
</evidence>
<keyword evidence="8" id="KW-0597">Phosphoprotein</keyword>
<dbReference type="InterPro" id="IPR050482">
    <property type="entry name" value="Sensor_HK_TwoCompSys"/>
</dbReference>
<dbReference type="Gene3D" id="1.20.5.1930">
    <property type="match status" value="1"/>
</dbReference>
<gene>
    <name evidence="22" type="ORF">P5G59_12160</name>
</gene>
<feature type="transmembrane region" description="Helical" evidence="20">
    <location>
        <begin position="13"/>
        <end position="33"/>
    </location>
</feature>
<comment type="subcellular location">
    <subcellularLocation>
        <location evidence="3">Cytoplasm</location>
    </subcellularLocation>
</comment>
<dbReference type="RefSeq" id="WP_301219252.1">
    <property type="nucleotide sequence ID" value="NZ_JAROCB010000003.1"/>
</dbReference>
<keyword evidence="23" id="KW-1185">Reference proteome</keyword>
<dbReference type="InterPro" id="IPR017205">
    <property type="entry name" value="Sig_transdc_His_kinase_ChrS"/>
</dbReference>
<keyword evidence="15" id="KW-0902">Two-component regulatory system</keyword>
<dbReference type="InterPro" id="IPR011712">
    <property type="entry name" value="Sig_transdc_His_kin_sub3_dim/P"/>
</dbReference>
<dbReference type="PIRSF" id="PIRSF037434">
    <property type="entry name" value="STHK_ChrS"/>
    <property type="match status" value="1"/>
</dbReference>
<evidence type="ECO:0000256" key="13">
    <source>
        <dbReference type="ARBA" id="ARBA00022840"/>
    </source>
</evidence>
<keyword evidence="16" id="KW-0411">Iron-sulfur</keyword>
<evidence type="ECO:0000256" key="10">
    <source>
        <dbReference type="ARBA" id="ARBA00022723"/>
    </source>
</evidence>
<evidence type="ECO:0000256" key="1">
    <source>
        <dbReference type="ARBA" id="ARBA00000085"/>
    </source>
</evidence>
<feature type="transmembrane region" description="Helical" evidence="20">
    <location>
        <begin position="69"/>
        <end position="88"/>
    </location>
</feature>
<evidence type="ECO:0000256" key="16">
    <source>
        <dbReference type="ARBA" id="ARBA00023014"/>
    </source>
</evidence>
<keyword evidence="14" id="KW-0408">Iron</keyword>
<dbReference type="Proteomes" id="UP001174210">
    <property type="component" value="Unassembled WGS sequence"/>
</dbReference>
<feature type="coiled-coil region" evidence="19">
    <location>
        <begin position="169"/>
        <end position="196"/>
    </location>
</feature>
<evidence type="ECO:0000256" key="17">
    <source>
        <dbReference type="ARBA" id="ARBA00024827"/>
    </source>
</evidence>
<keyword evidence="13" id="KW-0067">ATP-binding</keyword>
<evidence type="ECO:0000259" key="21">
    <source>
        <dbReference type="PROSITE" id="PS50109"/>
    </source>
</evidence>
<dbReference type="PRINTS" id="PR00344">
    <property type="entry name" value="BCTRLSENSOR"/>
</dbReference>
<keyword evidence="9" id="KW-0808">Transferase</keyword>
<reference evidence="22" key="1">
    <citation type="submission" date="2023-03" db="EMBL/GenBank/DDBJ databases">
        <title>MT1 and MT2 Draft Genomes of Novel Species.</title>
        <authorList>
            <person name="Venkateswaran K."/>
        </authorList>
    </citation>
    <scope>NUCLEOTIDE SEQUENCE</scope>
    <source>
        <strain evidence="22">F6_8S_P_1A</strain>
    </source>
</reference>
<dbReference type="SMART" id="SM00387">
    <property type="entry name" value="HATPase_c"/>
    <property type="match status" value="1"/>
</dbReference>
<dbReference type="PANTHER" id="PTHR24421:SF10">
    <property type="entry name" value="NITRATE_NITRITE SENSOR PROTEIN NARQ"/>
    <property type="match status" value="1"/>
</dbReference>
<feature type="domain" description="Histidine kinase" evidence="21">
    <location>
        <begin position="216"/>
        <end position="392"/>
    </location>
</feature>
<proteinExistence type="predicted"/>
<dbReference type="SUPFAM" id="SSF55874">
    <property type="entry name" value="ATPase domain of HSP90 chaperone/DNA topoisomerase II/histidine kinase"/>
    <property type="match status" value="1"/>
</dbReference>
<keyword evidence="20" id="KW-0472">Membrane</keyword>
<comment type="catalytic activity">
    <reaction evidence="1">
        <text>ATP + protein L-histidine = ADP + protein N-phospho-L-histidine.</text>
        <dbReference type="EC" id="2.7.13.3"/>
    </reaction>
</comment>
<sequence length="398" mass="43119">MTERVDDRWFGDWIGYSAAATFASVVLILANPFTGYPRTIASALLVLALFPLYWFLARPSRAGVRGNSWQAWTYVGLSTAVYFVAYGLNNWANIALFIVSPQFFLVLSAVPAAIAIVVINLGGVTVRWLVGDLAPGDVASTLGLTLLVIAVSIYFSNRITAVTKESRERGLLIQRLREQQREIAELSEQQGAAAERERIAREMHDTLAQGFTSIVTLGHAVQGELDSDPATARRHAELITETAQENLQESRRIIAAMTPGRLAEATLGQALGRVARRFEEETGVPVAFRIEGEVRQAPPAVEVVALRVLQEALANVRKHAEASEVDAELAYRADAVALTVHDDGRGFDPAAPRDGFGLDGMQARVREAGGEFELTSAPGDGTRLRVVLPTSTPEEAAS</sequence>
<evidence type="ECO:0000256" key="18">
    <source>
        <dbReference type="ARBA" id="ARBA00030800"/>
    </source>
</evidence>
<dbReference type="CDD" id="cd16917">
    <property type="entry name" value="HATPase_UhpB-NarQ-NarX-like"/>
    <property type="match status" value="1"/>
</dbReference>
<dbReference type="InterPro" id="IPR003594">
    <property type="entry name" value="HATPase_dom"/>
</dbReference>
<accession>A0ABT8J0W0</accession>
<evidence type="ECO:0000256" key="9">
    <source>
        <dbReference type="ARBA" id="ARBA00022679"/>
    </source>
</evidence>
<keyword evidence="20" id="KW-0812">Transmembrane</keyword>
<comment type="caution">
    <text evidence="22">The sequence shown here is derived from an EMBL/GenBank/DDBJ whole genome shotgun (WGS) entry which is preliminary data.</text>
</comment>